<dbReference type="Proteomes" id="UP000292957">
    <property type="component" value="Unassembled WGS sequence"/>
</dbReference>
<evidence type="ECO:0000313" key="3">
    <source>
        <dbReference type="EMBL" id="TBU56489.1"/>
    </source>
</evidence>
<sequence>MASWTHSKSGSTNLKSNSTSKSSSSSRSGSNPRPDWVPDPHFYYDLHTFEVDFVRFRIPTHFLLASGFFRKMLHVDPPAAGTVEDICDVDHIEGVTAIEFRDFLRVLMPAPCKADGTFAPGPTSWVNVLRLASQWGFTHMRELAIRQIDLDPDCVVRLDAARRYKAHELLPRALEDIVERAAPLEVEEFNLLELELAVNVTRYREAVYRLPNSDSRQKPDGKTSLIEGIFGPEFARDWELGKAMARRSSQHA</sequence>
<dbReference type="OrthoDB" id="2749703at2759"/>
<feature type="compositionally biased region" description="Low complexity" evidence="1">
    <location>
        <begin position="7"/>
        <end position="31"/>
    </location>
</feature>
<keyword evidence="4" id="KW-1185">Reference proteome</keyword>
<evidence type="ECO:0008006" key="5">
    <source>
        <dbReference type="Google" id="ProtNLM"/>
    </source>
</evidence>
<name>A0A4Q9PQ58_9APHY</name>
<proteinExistence type="predicted"/>
<dbReference type="STRING" id="114155.A0A4Q9PQ58"/>
<dbReference type="Proteomes" id="UP000292082">
    <property type="component" value="Unassembled WGS sequence"/>
</dbReference>
<feature type="region of interest" description="Disordered" evidence="1">
    <location>
        <begin position="1"/>
        <end position="33"/>
    </location>
</feature>
<dbReference type="EMBL" id="ML145150">
    <property type="protein sequence ID" value="TBU56489.1"/>
    <property type="molecule type" value="Genomic_DNA"/>
</dbReference>
<evidence type="ECO:0000313" key="2">
    <source>
        <dbReference type="EMBL" id="TBU29226.1"/>
    </source>
</evidence>
<protein>
    <recommendedName>
        <fullName evidence="5">BTB domain-containing protein</fullName>
    </recommendedName>
</protein>
<reference evidence="3 4" key="1">
    <citation type="submission" date="2019-01" db="EMBL/GenBank/DDBJ databases">
        <title>Draft genome sequences of three monokaryotic isolates of the white-rot basidiomycete fungus Dichomitus squalens.</title>
        <authorList>
            <consortium name="DOE Joint Genome Institute"/>
            <person name="Lopez S.C."/>
            <person name="Andreopoulos B."/>
            <person name="Pangilinan J."/>
            <person name="Lipzen A."/>
            <person name="Riley R."/>
            <person name="Ahrendt S."/>
            <person name="Ng V."/>
            <person name="Barry K."/>
            <person name="Daum C."/>
            <person name="Grigoriev I.V."/>
            <person name="Hilden K.S."/>
            <person name="Makela M.R."/>
            <person name="de Vries R.P."/>
        </authorList>
    </citation>
    <scope>NUCLEOTIDE SEQUENCE [LARGE SCALE GENOMIC DNA]</scope>
    <source>
        <strain evidence="3 4">CBS 464.89</strain>
        <strain evidence="2">OM18370.1</strain>
    </source>
</reference>
<accession>A0A4Q9PQ58</accession>
<dbReference type="AlphaFoldDB" id="A0A4Q9PQ58"/>
<gene>
    <name evidence="3" type="ORF">BD310DRAFT_931265</name>
    <name evidence="2" type="ORF">BD311DRAFT_777604</name>
</gene>
<organism evidence="3 4">
    <name type="scientific">Dichomitus squalens</name>
    <dbReference type="NCBI Taxonomy" id="114155"/>
    <lineage>
        <taxon>Eukaryota</taxon>
        <taxon>Fungi</taxon>
        <taxon>Dikarya</taxon>
        <taxon>Basidiomycota</taxon>
        <taxon>Agaricomycotina</taxon>
        <taxon>Agaricomycetes</taxon>
        <taxon>Polyporales</taxon>
        <taxon>Polyporaceae</taxon>
        <taxon>Dichomitus</taxon>
    </lineage>
</organism>
<evidence type="ECO:0000256" key="1">
    <source>
        <dbReference type="SAM" id="MobiDB-lite"/>
    </source>
</evidence>
<dbReference type="EMBL" id="ML143414">
    <property type="protein sequence ID" value="TBU29226.1"/>
    <property type="molecule type" value="Genomic_DNA"/>
</dbReference>
<evidence type="ECO:0000313" key="4">
    <source>
        <dbReference type="Proteomes" id="UP000292082"/>
    </source>
</evidence>